<feature type="transmembrane region" description="Helical" evidence="1">
    <location>
        <begin position="45"/>
        <end position="63"/>
    </location>
</feature>
<proteinExistence type="predicted"/>
<gene>
    <name evidence="2" type="ORF">JIG36_51095</name>
</gene>
<dbReference type="Proteomes" id="UP000632138">
    <property type="component" value="Unassembled WGS sequence"/>
</dbReference>
<evidence type="ECO:0000313" key="2">
    <source>
        <dbReference type="EMBL" id="MBM2623866.1"/>
    </source>
</evidence>
<feature type="transmembrane region" description="Helical" evidence="1">
    <location>
        <begin position="12"/>
        <end position="33"/>
    </location>
</feature>
<protein>
    <submittedName>
        <fullName evidence="2">Uncharacterized protein</fullName>
    </submittedName>
</protein>
<evidence type="ECO:0000313" key="3">
    <source>
        <dbReference type="Proteomes" id="UP000632138"/>
    </source>
</evidence>
<name>A0ABS2AVL1_9ACTN</name>
<sequence>MTYVPREPLCEHARLAALLASGYAAAALVGGLYAASKVRPGSVALNRMVLLLIVGACLMVWGYRSPRGTGPMLPEAAEERADHDQ</sequence>
<evidence type="ECO:0000256" key="1">
    <source>
        <dbReference type="SAM" id="Phobius"/>
    </source>
</evidence>
<reference evidence="2 3" key="1">
    <citation type="submission" date="2021-01" db="EMBL/GenBank/DDBJ databases">
        <title>Actinoplanes sp. nov. LDG1-06 isolated from lichen.</title>
        <authorList>
            <person name="Saeng-In P."/>
            <person name="Phongsopitanun W."/>
            <person name="Kanchanasin P."/>
            <person name="Yuki M."/>
            <person name="Kudo T."/>
            <person name="Ohkuma M."/>
            <person name="Tanasupawat S."/>
        </authorList>
    </citation>
    <scope>NUCLEOTIDE SEQUENCE [LARGE SCALE GENOMIC DNA]</scope>
    <source>
        <strain evidence="2 3">LDG1-06</strain>
    </source>
</reference>
<keyword evidence="1" id="KW-0812">Transmembrane</keyword>
<dbReference type="RefSeq" id="WP_203384217.1">
    <property type="nucleotide sequence ID" value="NZ_JAENHP010000048.1"/>
</dbReference>
<accession>A0ABS2AVL1</accession>
<keyword evidence="1" id="KW-0472">Membrane</keyword>
<keyword evidence="1" id="KW-1133">Transmembrane helix</keyword>
<keyword evidence="3" id="KW-1185">Reference proteome</keyword>
<organism evidence="2 3">
    <name type="scientific">Paractinoplanes ovalisporus</name>
    <dbReference type="NCBI Taxonomy" id="2810368"/>
    <lineage>
        <taxon>Bacteria</taxon>
        <taxon>Bacillati</taxon>
        <taxon>Actinomycetota</taxon>
        <taxon>Actinomycetes</taxon>
        <taxon>Micromonosporales</taxon>
        <taxon>Micromonosporaceae</taxon>
        <taxon>Paractinoplanes</taxon>
    </lineage>
</organism>
<dbReference type="EMBL" id="JAENHP010000048">
    <property type="protein sequence ID" value="MBM2623866.1"/>
    <property type="molecule type" value="Genomic_DNA"/>
</dbReference>
<comment type="caution">
    <text evidence="2">The sequence shown here is derived from an EMBL/GenBank/DDBJ whole genome shotgun (WGS) entry which is preliminary data.</text>
</comment>